<keyword evidence="8" id="KW-0119">Carbohydrate metabolism</keyword>
<keyword evidence="3" id="KW-0547">Nucleotide-binding</keyword>
<dbReference type="HAMAP" id="MF_01987">
    <property type="entry name" value="Ribokinase"/>
    <property type="match status" value="1"/>
</dbReference>
<dbReference type="CDD" id="cd01174">
    <property type="entry name" value="ribokinase"/>
    <property type="match status" value="1"/>
</dbReference>
<keyword evidence="5" id="KW-0067">ATP-binding</keyword>
<keyword evidence="1" id="KW-0808">Transferase</keyword>
<dbReference type="GO" id="GO:0005524">
    <property type="term" value="F:ATP binding"/>
    <property type="evidence" value="ECO:0007669"/>
    <property type="project" value="UniProtKB-KW"/>
</dbReference>
<evidence type="ECO:0000313" key="11">
    <source>
        <dbReference type="Proteomes" id="UP000278143"/>
    </source>
</evidence>
<keyword evidence="7" id="KW-0630">Potassium</keyword>
<dbReference type="InterPro" id="IPR011611">
    <property type="entry name" value="PfkB_dom"/>
</dbReference>
<evidence type="ECO:0000259" key="9">
    <source>
        <dbReference type="Pfam" id="PF00294"/>
    </source>
</evidence>
<accession>A0A4P9YZ98</accession>
<dbReference type="AlphaFoldDB" id="A0A4P9YZ98"/>
<reference evidence="11" key="1">
    <citation type="journal article" date="2018" name="Nat. Microbiol.">
        <title>Leveraging single-cell genomics to expand the fungal tree of life.</title>
        <authorList>
            <person name="Ahrendt S.R."/>
            <person name="Quandt C.A."/>
            <person name="Ciobanu D."/>
            <person name="Clum A."/>
            <person name="Salamov A."/>
            <person name="Andreopoulos B."/>
            <person name="Cheng J.F."/>
            <person name="Woyke T."/>
            <person name="Pelin A."/>
            <person name="Henrissat B."/>
            <person name="Reynolds N.K."/>
            <person name="Benny G.L."/>
            <person name="Smith M.E."/>
            <person name="James T.Y."/>
            <person name="Grigoriev I.V."/>
        </authorList>
    </citation>
    <scope>NUCLEOTIDE SEQUENCE [LARGE SCALE GENOMIC DNA]</scope>
    <source>
        <strain evidence="11">Benny S71-1</strain>
    </source>
</reference>
<evidence type="ECO:0000256" key="4">
    <source>
        <dbReference type="ARBA" id="ARBA00022777"/>
    </source>
</evidence>
<evidence type="ECO:0000256" key="8">
    <source>
        <dbReference type="ARBA" id="ARBA00023277"/>
    </source>
</evidence>
<keyword evidence="2" id="KW-0479">Metal-binding</keyword>
<name>A0A4P9YZ98_9FUNG</name>
<evidence type="ECO:0000256" key="1">
    <source>
        <dbReference type="ARBA" id="ARBA00022679"/>
    </source>
</evidence>
<dbReference type="Proteomes" id="UP000278143">
    <property type="component" value="Unassembled WGS sequence"/>
</dbReference>
<dbReference type="Pfam" id="PF00294">
    <property type="entry name" value="PfkB"/>
    <property type="match status" value="1"/>
</dbReference>
<dbReference type="SUPFAM" id="SSF53613">
    <property type="entry name" value="Ribokinase-like"/>
    <property type="match status" value="1"/>
</dbReference>
<evidence type="ECO:0000256" key="7">
    <source>
        <dbReference type="ARBA" id="ARBA00022958"/>
    </source>
</evidence>
<evidence type="ECO:0000256" key="5">
    <source>
        <dbReference type="ARBA" id="ARBA00022840"/>
    </source>
</evidence>
<keyword evidence="4 10" id="KW-0418">Kinase</keyword>
<dbReference type="EMBL" id="KZ989970">
    <property type="protein sequence ID" value="RKP24922.1"/>
    <property type="molecule type" value="Genomic_DNA"/>
</dbReference>
<organism evidence="10 11">
    <name type="scientific">Syncephalis pseudoplumigaleata</name>
    <dbReference type="NCBI Taxonomy" id="1712513"/>
    <lineage>
        <taxon>Eukaryota</taxon>
        <taxon>Fungi</taxon>
        <taxon>Fungi incertae sedis</taxon>
        <taxon>Zoopagomycota</taxon>
        <taxon>Zoopagomycotina</taxon>
        <taxon>Zoopagomycetes</taxon>
        <taxon>Zoopagales</taxon>
        <taxon>Piptocephalidaceae</taxon>
        <taxon>Syncephalis</taxon>
    </lineage>
</organism>
<proteinExistence type="inferred from homology"/>
<dbReference type="OrthoDB" id="415590at2759"/>
<dbReference type="PANTHER" id="PTHR10584">
    <property type="entry name" value="SUGAR KINASE"/>
    <property type="match status" value="1"/>
</dbReference>
<evidence type="ECO:0000313" key="10">
    <source>
        <dbReference type="EMBL" id="RKP24922.1"/>
    </source>
</evidence>
<dbReference type="InterPro" id="IPR011877">
    <property type="entry name" value="Ribokinase"/>
</dbReference>
<dbReference type="InterPro" id="IPR029056">
    <property type="entry name" value="Ribokinase-like"/>
</dbReference>
<evidence type="ECO:0000256" key="3">
    <source>
        <dbReference type="ARBA" id="ARBA00022741"/>
    </source>
</evidence>
<dbReference type="GO" id="GO:0046872">
    <property type="term" value="F:metal ion binding"/>
    <property type="evidence" value="ECO:0007669"/>
    <property type="project" value="UniProtKB-KW"/>
</dbReference>
<keyword evidence="6" id="KW-0460">Magnesium</keyword>
<dbReference type="Gene3D" id="3.40.1190.20">
    <property type="match status" value="1"/>
</dbReference>
<dbReference type="PANTHER" id="PTHR10584:SF166">
    <property type="entry name" value="RIBOKINASE"/>
    <property type="match status" value="1"/>
</dbReference>
<gene>
    <name evidence="10" type="ORF">SYNPS1DRAFT_16431</name>
</gene>
<dbReference type="GO" id="GO:0004747">
    <property type="term" value="F:ribokinase activity"/>
    <property type="evidence" value="ECO:0007669"/>
    <property type="project" value="InterPro"/>
</dbReference>
<dbReference type="InterPro" id="IPR002139">
    <property type="entry name" value="Ribo/fructo_kinase"/>
</dbReference>
<dbReference type="GO" id="GO:0006014">
    <property type="term" value="P:D-ribose metabolic process"/>
    <property type="evidence" value="ECO:0007669"/>
    <property type="project" value="InterPro"/>
</dbReference>
<dbReference type="PRINTS" id="PR00990">
    <property type="entry name" value="RIBOKINASE"/>
</dbReference>
<evidence type="ECO:0000256" key="6">
    <source>
        <dbReference type="ARBA" id="ARBA00022842"/>
    </source>
</evidence>
<keyword evidence="11" id="KW-1185">Reference proteome</keyword>
<protein>
    <submittedName>
        <fullName evidence="10">Ribokinase-like protein</fullName>
    </submittedName>
</protein>
<feature type="non-terminal residue" evidence="10">
    <location>
        <position position="1"/>
    </location>
</feature>
<sequence>TMPRALSFGSVNIDEFYFVPHIAVPGQTVSSSRRATLAGGKGANQAVALAKAGVDAYAGGKIGTDGVWVRDGMRDMGVHVELLLMDHDTPTGRAVIQSSEQDGENAIILYGGTNRTVDEAEVMAVLDGSGQHQRVEPFGAGDWLLLQNEMSAAGHALAMAKKREMITLLNPAPMSDALLAEYDLRLVDICIVNETEASHLLRLLDDAPDTASSPSDLVERLFSRFANLSGVIVTLGAEGVVAQFNTATPGADQPAAAETIRLPACPIKEKVVDTTGAGDTFIGYLVAGLIAEGWRPHSPLPRATIESVLCRASMASALAIQRHGAMESIPTREQVDSALAAL</sequence>
<evidence type="ECO:0000256" key="2">
    <source>
        <dbReference type="ARBA" id="ARBA00022723"/>
    </source>
</evidence>
<feature type="domain" description="Carbohydrate kinase PfkB" evidence="9">
    <location>
        <begin position="4"/>
        <end position="332"/>
    </location>
</feature>